<dbReference type="AlphaFoldDB" id="U5DE81"/>
<dbReference type="Pfam" id="PF18480">
    <property type="entry name" value="DUF5615"/>
    <property type="match status" value="1"/>
</dbReference>
<gene>
    <name evidence="2" type="ORF">KR51_00035290</name>
</gene>
<dbReference type="Proteomes" id="UP000016960">
    <property type="component" value="Unassembled WGS sequence"/>
</dbReference>
<evidence type="ECO:0000259" key="1">
    <source>
        <dbReference type="Pfam" id="PF18480"/>
    </source>
</evidence>
<organism evidence="2 3">
    <name type="scientific">Rubidibacter lacunae KORDI 51-2</name>
    <dbReference type="NCBI Taxonomy" id="582515"/>
    <lineage>
        <taxon>Bacteria</taxon>
        <taxon>Bacillati</taxon>
        <taxon>Cyanobacteriota</taxon>
        <taxon>Cyanophyceae</taxon>
        <taxon>Oscillatoriophycideae</taxon>
        <taxon>Chroococcales</taxon>
        <taxon>Aphanothecaceae</taxon>
        <taxon>Rubidibacter</taxon>
    </lineage>
</organism>
<dbReference type="InParanoid" id="U5DE81"/>
<feature type="domain" description="DUF5615" evidence="1">
    <location>
        <begin position="4"/>
        <end position="98"/>
    </location>
</feature>
<proteinExistence type="predicted"/>
<name>U5DE81_9CHRO</name>
<accession>U5DE81</accession>
<keyword evidence="3" id="KW-1185">Reference proteome</keyword>
<dbReference type="eggNOG" id="COG4634">
    <property type="taxonomic scope" value="Bacteria"/>
</dbReference>
<reference evidence="2 3" key="1">
    <citation type="submission" date="2013-05" db="EMBL/GenBank/DDBJ databases">
        <title>Draft genome sequence of Rubidibacter lacunae KORDI 51-2.</title>
        <authorList>
            <person name="Choi D.H."/>
            <person name="Noh J.H."/>
            <person name="Kwon K.-K."/>
            <person name="Lee J.-H."/>
            <person name="Ryu J.-Y."/>
        </authorList>
    </citation>
    <scope>NUCLEOTIDE SEQUENCE [LARGE SCALE GENOMIC DNA]</scope>
    <source>
        <strain evidence="2 3">KORDI 51-2</strain>
    </source>
</reference>
<protein>
    <recommendedName>
        <fullName evidence="1">DUF5615 domain-containing protein</fullName>
    </recommendedName>
</protein>
<dbReference type="EMBL" id="ASSJ01000083">
    <property type="protein sequence ID" value="ERN39931.1"/>
    <property type="molecule type" value="Genomic_DNA"/>
</dbReference>
<comment type="caution">
    <text evidence="2">The sequence shown here is derived from an EMBL/GenBank/DDBJ whole genome shotgun (WGS) entry which is preliminary data.</text>
</comment>
<sequence length="121" mass="13323">MLTLLVDSCVPGEAIAALGAVGYDVASVRDRLPGDASDLTVLRCARDLDAVLVSLDNDFTNLAAYPPANYGGIIALQVRNFPEYLPQLLETLLSYLQSQPDPEHYRGALLYVEVPRIYRRE</sequence>
<evidence type="ECO:0000313" key="2">
    <source>
        <dbReference type="EMBL" id="ERN39931.1"/>
    </source>
</evidence>
<dbReference type="InterPro" id="IPR041049">
    <property type="entry name" value="DUF5615"/>
</dbReference>
<dbReference type="RefSeq" id="WP_022609149.1">
    <property type="nucleotide sequence ID" value="NZ_ASSJ01000083.1"/>
</dbReference>
<evidence type="ECO:0000313" key="3">
    <source>
        <dbReference type="Proteomes" id="UP000016960"/>
    </source>
</evidence>